<evidence type="ECO:0000313" key="2">
    <source>
        <dbReference type="Proteomes" id="UP000694381"/>
    </source>
</evidence>
<accession>A0A8C6R6V5</accession>
<evidence type="ECO:0000313" key="1">
    <source>
        <dbReference type="Ensembl" id="ENSNGAP00000014614.1"/>
    </source>
</evidence>
<dbReference type="AlphaFoldDB" id="A0A8C6R6V5"/>
<sequence length="20" mass="2105">MDLVRLARLFSGPSPTGLCA</sequence>
<reference evidence="1" key="2">
    <citation type="submission" date="2025-09" db="UniProtKB">
        <authorList>
            <consortium name="Ensembl"/>
        </authorList>
    </citation>
    <scope>IDENTIFICATION</scope>
</reference>
<protein>
    <submittedName>
        <fullName evidence="1">Uncharacterized protein</fullName>
    </submittedName>
</protein>
<keyword evidence="2" id="KW-1185">Reference proteome</keyword>
<reference evidence="1" key="1">
    <citation type="submission" date="2025-08" db="UniProtKB">
        <authorList>
            <consortium name="Ensembl"/>
        </authorList>
    </citation>
    <scope>IDENTIFICATION</scope>
</reference>
<dbReference type="Ensembl" id="ENSNGAT00000020207.1">
    <property type="protein sequence ID" value="ENSNGAP00000014614.1"/>
    <property type="gene ID" value="ENSNGAG00000015871.1"/>
</dbReference>
<name>A0A8C6R6V5_NANGA</name>
<organism evidence="1 2">
    <name type="scientific">Nannospalax galili</name>
    <name type="common">Northern Israeli blind subterranean mole rat</name>
    <name type="synonym">Spalax galili</name>
    <dbReference type="NCBI Taxonomy" id="1026970"/>
    <lineage>
        <taxon>Eukaryota</taxon>
        <taxon>Metazoa</taxon>
        <taxon>Chordata</taxon>
        <taxon>Craniata</taxon>
        <taxon>Vertebrata</taxon>
        <taxon>Euteleostomi</taxon>
        <taxon>Mammalia</taxon>
        <taxon>Eutheria</taxon>
        <taxon>Euarchontoglires</taxon>
        <taxon>Glires</taxon>
        <taxon>Rodentia</taxon>
        <taxon>Myomorpha</taxon>
        <taxon>Muroidea</taxon>
        <taxon>Spalacidae</taxon>
        <taxon>Spalacinae</taxon>
        <taxon>Nannospalax</taxon>
    </lineage>
</organism>
<proteinExistence type="predicted"/>
<dbReference type="Proteomes" id="UP000694381">
    <property type="component" value="Unassembled WGS sequence"/>
</dbReference>
<gene>
    <name evidence="1" type="primary">Ptcd1</name>
</gene>